<protein>
    <recommendedName>
        <fullName evidence="1">AAA+ ATPase domain-containing protein</fullName>
    </recommendedName>
</protein>
<keyword evidence="3" id="KW-1185">Reference proteome</keyword>
<dbReference type="EMBL" id="WFIY01000004">
    <property type="protein sequence ID" value="MUM65796.1"/>
    <property type="molecule type" value="Genomic_DNA"/>
</dbReference>
<evidence type="ECO:0000259" key="1">
    <source>
        <dbReference type="SMART" id="SM00382"/>
    </source>
</evidence>
<comment type="caution">
    <text evidence="2">The sequence shown here is derived from an EMBL/GenBank/DDBJ whole genome shotgun (WGS) entry which is preliminary data.</text>
</comment>
<dbReference type="Proteomes" id="UP000440125">
    <property type="component" value="Unassembled WGS sequence"/>
</dbReference>
<sequence>MCEFQEYTVSKYGDKPKVEGKVWKDALSEIKDSILKRKDIVITIVGAPGMGKTTLLNAVYDELKESYIIYLDLVNSTSLSSSAWNFILMTKLNERIRTNAFNLLYDHKEEIGYTGFARIREFPNWLRHLCLKEAWSEAYGYAERLYCMKYSKDVDGLIEFLKDLQNLGAVGLLLDEMKAEEGLLKELHKLINEVKLPIIVTMTPDVMSKINDSALVRRLTERQIELKLNYSDKADILKAYCEEYYKELSEIEEVASASSVNQLLDKARIAYKNALDKCKDEYKKEECVRRELTKAFDIGDPMEASRQLEDKIREGLLELKNELGITFVHTKGKRIDDLHVIVDIYFETANAAYIGDIKLSNKDTLNNIENVKKLEKLDHYDDLPVKKFIVTNQTNVNIKNFKLIYVSNEDIKRIIEGDKEKRNELVRRIMEI</sequence>
<organism evidence="2 3">
    <name type="scientific">Acidianus infernus</name>
    <dbReference type="NCBI Taxonomy" id="12915"/>
    <lineage>
        <taxon>Archaea</taxon>
        <taxon>Thermoproteota</taxon>
        <taxon>Thermoprotei</taxon>
        <taxon>Sulfolobales</taxon>
        <taxon>Sulfolobaceae</taxon>
        <taxon>Acidianus</taxon>
    </lineage>
</organism>
<name>A0A6A9QKN8_ACIIN</name>
<evidence type="ECO:0000313" key="3">
    <source>
        <dbReference type="Proteomes" id="UP000440125"/>
    </source>
</evidence>
<gene>
    <name evidence="2" type="ORF">D1867_11230</name>
</gene>
<dbReference type="Gene3D" id="3.40.50.300">
    <property type="entry name" value="P-loop containing nucleotide triphosphate hydrolases"/>
    <property type="match status" value="1"/>
</dbReference>
<dbReference type="SMART" id="SM00382">
    <property type="entry name" value="AAA"/>
    <property type="match status" value="1"/>
</dbReference>
<reference evidence="2 3" key="1">
    <citation type="submission" date="2019-10" db="EMBL/GenBank/DDBJ databases">
        <title>Genome Sequences from Six Type Strain Members of the Archaeal Family Sulfolobaceae: Acidianus ambivalens, Acidianus infernus, Metallosphaera prunae, Stygiolobus azoricus, Sulfolobus metallicus, and Sulfurisphaera ohwakuensis.</title>
        <authorList>
            <person name="Counts J.A."/>
            <person name="Kelly R.M."/>
        </authorList>
    </citation>
    <scope>NUCLEOTIDE SEQUENCE [LARGE SCALE GENOMIC DNA]</scope>
    <source>
        <strain evidence="2 3">DSM 3191</strain>
    </source>
</reference>
<dbReference type="OrthoDB" id="40994at2157"/>
<accession>A0A6A9QKN8</accession>
<dbReference type="AlphaFoldDB" id="A0A6A9QKN8"/>
<dbReference type="RefSeq" id="WP_155864209.1">
    <property type="nucleotide sequence ID" value="NZ_WFIY01000004.1"/>
</dbReference>
<dbReference type="InterPro" id="IPR003593">
    <property type="entry name" value="AAA+_ATPase"/>
</dbReference>
<evidence type="ECO:0000313" key="2">
    <source>
        <dbReference type="EMBL" id="MUM65796.1"/>
    </source>
</evidence>
<dbReference type="SUPFAM" id="SSF52540">
    <property type="entry name" value="P-loop containing nucleoside triphosphate hydrolases"/>
    <property type="match status" value="1"/>
</dbReference>
<dbReference type="InterPro" id="IPR027417">
    <property type="entry name" value="P-loop_NTPase"/>
</dbReference>
<feature type="domain" description="AAA+ ATPase" evidence="1">
    <location>
        <begin position="38"/>
        <end position="231"/>
    </location>
</feature>
<proteinExistence type="predicted"/>